<name>A0A1Q5SSD0_9EURO</name>
<evidence type="ECO:0000256" key="2">
    <source>
        <dbReference type="ARBA" id="ARBA00010901"/>
    </source>
</evidence>
<evidence type="ECO:0000256" key="4">
    <source>
        <dbReference type="ARBA" id="ARBA00023054"/>
    </source>
</evidence>
<evidence type="ECO:0000313" key="10">
    <source>
        <dbReference type="Proteomes" id="UP000186955"/>
    </source>
</evidence>
<feature type="region of interest" description="Disordered" evidence="8">
    <location>
        <begin position="26"/>
        <end position="49"/>
    </location>
</feature>
<evidence type="ECO:0000256" key="3">
    <source>
        <dbReference type="ARBA" id="ARBA00022946"/>
    </source>
</evidence>
<evidence type="ECO:0000256" key="6">
    <source>
        <dbReference type="RuleBase" id="RU368087"/>
    </source>
</evidence>
<reference evidence="9 10" key="1">
    <citation type="submission" date="2016-10" db="EMBL/GenBank/DDBJ databases">
        <title>Genome sequence of the ascomycete fungus Penicillium subrubescens.</title>
        <authorList>
            <person name="De Vries R.P."/>
            <person name="Peng M."/>
            <person name="Dilokpimol A."/>
            <person name="Hilden K."/>
            <person name="Makela M.R."/>
            <person name="Grigoriev I."/>
            <person name="Riley R."/>
            <person name="Granchi Z."/>
        </authorList>
    </citation>
    <scope>NUCLEOTIDE SEQUENCE [LARGE SCALE GENOMIC DNA]</scope>
    <source>
        <strain evidence="9 10">CBS 132785</strain>
    </source>
</reference>
<comment type="caution">
    <text evidence="9">The sequence shown here is derived from an EMBL/GenBank/DDBJ whole genome shotgun (WGS) entry which is preliminary data.</text>
</comment>
<dbReference type="GO" id="GO:0042030">
    <property type="term" value="F:ATPase inhibitor activity"/>
    <property type="evidence" value="ECO:0007669"/>
    <property type="project" value="InterPro"/>
</dbReference>
<keyword evidence="3" id="KW-0809">Transit peptide</keyword>
<dbReference type="InterPro" id="IPR007648">
    <property type="entry name" value="ATPase_inhibitor_mt"/>
</dbReference>
<feature type="coiled-coil region" evidence="7">
    <location>
        <begin position="61"/>
        <end position="95"/>
    </location>
</feature>
<accession>A0A1Q5SSD0</accession>
<dbReference type="PANTHER" id="PTHR48417">
    <property type="entry name" value="ATP SYNTHASE F1 SUBUNIT EPSILON"/>
    <property type="match status" value="1"/>
</dbReference>
<dbReference type="EMBL" id="MNBE01000756">
    <property type="protein sequence ID" value="OKO90862.1"/>
    <property type="molecule type" value="Genomic_DNA"/>
</dbReference>
<comment type="function">
    <text evidence="6">Inhibits the enzyme activity of ATPase.</text>
</comment>
<dbReference type="OrthoDB" id="5532350at2759"/>
<evidence type="ECO:0000256" key="1">
    <source>
        <dbReference type="ARBA" id="ARBA00004173"/>
    </source>
</evidence>
<dbReference type="SUPFAM" id="SSF64602">
    <property type="entry name" value="F1 ATPase inhibitor, IF1, C-terminal domain"/>
    <property type="match status" value="1"/>
</dbReference>
<evidence type="ECO:0000256" key="8">
    <source>
        <dbReference type="SAM" id="MobiDB-lite"/>
    </source>
</evidence>
<evidence type="ECO:0000256" key="7">
    <source>
        <dbReference type="SAM" id="Coils"/>
    </source>
</evidence>
<comment type="similarity">
    <text evidence="2 6">Belongs to the ATPase inhibitor family.</text>
</comment>
<evidence type="ECO:0000313" key="9">
    <source>
        <dbReference type="EMBL" id="OKO90862.1"/>
    </source>
</evidence>
<organism evidence="9 10">
    <name type="scientific">Penicillium subrubescens</name>
    <dbReference type="NCBI Taxonomy" id="1316194"/>
    <lineage>
        <taxon>Eukaryota</taxon>
        <taxon>Fungi</taxon>
        <taxon>Dikarya</taxon>
        <taxon>Ascomycota</taxon>
        <taxon>Pezizomycotina</taxon>
        <taxon>Eurotiomycetes</taxon>
        <taxon>Eurotiomycetidae</taxon>
        <taxon>Eurotiales</taxon>
        <taxon>Aspergillaceae</taxon>
        <taxon>Penicillium</taxon>
    </lineage>
</organism>
<dbReference type="AlphaFoldDB" id="A0A1Q5SSD0"/>
<sequence length="101" mass="11059">MLRQTIIRPAVAANRALLTRSFSVAAPRMGEGDTGAPRSGGSAASDSFTKREAAQEALYIREKELEKLAQLRKKINDQRAHLDELEGHINKLTKDQSGGKN</sequence>
<dbReference type="STRING" id="1316194.A0A1Q5SSD0"/>
<gene>
    <name evidence="9" type="ORF">PENSUB_13163</name>
</gene>
<dbReference type="PANTHER" id="PTHR48417:SF1">
    <property type="entry name" value="ATP SYNTHASE F1 SUBUNIT EPSILON"/>
    <property type="match status" value="1"/>
</dbReference>
<dbReference type="Gene3D" id="1.20.5.500">
    <property type="entry name" value="Single helix bin"/>
    <property type="match status" value="1"/>
</dbReference>
<keyword evidence="10" id="KW-1185">Reference proteome</keyword>
<keyword evidence="5" id="KW-0496">Mitochondrion</keyword>
<keyword evidence="4 7" id="KW-0175">Coiled coil</keyword>
<evidence type="ECO:0000256" key="5">
    <source>
        <dbReference type="ARBA" id="ARBA00023128"/>
    </source>
</evidence>
<dbReference type="GO" id="GO:0005739">
    <property type="term" value="C:mitochondrion"/>
    <property type="evidence" value="ECO:0007669"/>
    <property type="project" value="UniProtKB-SubCell"/>
</dbReference>
<dbReference type="Pfam" id="PF04568">
    <property type="entry name" value="IATP"/>
    <property type="match status" value="1"/>
</dbReference>
<protein>
    <recommendedName>
        <fullName evidence="6">ATPase inhibitor, mitochondrial</fullName>
    </recommendedName>
</protein>
<comment type="subcellular location">
    <subcellularLocation>
        <location evidence="1">Mitochondrion</location>
    </subcellularLocation>
</comment>
<proteinExistence type="inferred from homology"/>
<dbReference type="Proteomes" id="UP000186955">
    <property type="component" value="Unassembled WGS sequence"/>
</dbReference>